<sequence>MELKSDFIQQLRTSFPGLKNEPLETIVAENLISPFSVQLPSPVLKQAQDVVSLLFSMREKQSYRDHYKNLLQEKGLTDPGNKSIMMSYDFHLDENENLKLIEINTNAAFLALGSEMYKMKGLPQPVADFTMDEIRSCIETELKLQGKNVAANLPLAIIDEKPSEQRLFVEFLVYNELFKSWGWDSRILDYRDTFKDFKPDFIYNRYTDFFLNDASSTELKESYLSKKVCLSPNPYEYFLLADKQRLIDWAQPGFLESHGFSNNELKLLRTALPKSFDLRSENAEELWAQRKTLFFKPKNAFGSKQSYKGASVSNKVFKELIDQDIIAQEYIPAPEKNFETPNGPQDFKFDLRCYAYQGRLQLIVARLYQGQVTNLRTPFGGFAAVIFS</sequence>
<dbReference type="SUPFAM" id="SSF56059">
    <property type="entry name" value="Glutathione synthetase ATP-binding domain-like"/>
    <property type="match status" value="1"/>
</dbReference>
<gene>
    <name evidence="1" type="ORF">MNR06_13670</name>
</gene>
<evidence type="ECO:0008006" key="3">
    <source>
        <dbReference type="Google" id="ProtNLM"/>
    </source>
</evidence>
<dbReference type="RefSeq" id="WP_243536920.1">
    <property type="nucleotide sequence ID" value="NZ_CP093442.1"/>
</dbReference>
<evidence type="ECO:0000313" key="1">
    <source>
        <dbReference type="EMBL" id="UOF00746.1"/>
    </source>
</evidence>
<reference evidence="1" key="1">
    <citation type="submission" date="2022-03" db="EMBL/GenBank/DDBJ databases">
        <title>Genome Identification and Characterization of new species Bdellovibrio reynosense LBG001 sp. nov. from a Mexico soil sample.</title>
        <authorList>
            <person name="Camilli A."/>
            <person name="Ajao Y."/>
            <person name="Guo X."/>
        </authorList>
    </citation>
    <scope>NUCLEOTIDE SEQUENCE</scope>
    <source>
        <strain evidence="1">LBG001</strain>
    </source>
</reference>
<accession>A0ABY4CAN1</accession>
<evidence type="ECO:0000313" key="2">
    <source>
        <dbReference type="Proteomes" id="UP000830116"/>
    </source>
</evidence>
<organism evidence="1 2">
    <name type="scientific">Bdellovibrio reynosensis</name>
    <dbReference type="NCBI Taxonomy" id="2835041"/>
    <lineage>
        <taxon>Bacteria</taxon>
        <taxon>Pseudomonadati</taxon>
        <taxon>Bdellovibrionota</taxon>
        <taxon>Bdellovibrionia</taxon>
        <taxon>Bdellovibrionales</taxon>
        <taxon>Pseudobdellovibrionaceae</taxon>
        <taxon>Bdellovibrio</taxon>
    </lineage>
</organism>
<dbReference type="Proteomes" id="UP000830116">
    <property type="component" value="Chromosome"/>
</dbReference>
<proteinExistence type="predicted"/>
<name>A0ABY4CAN1_9BACT</name>
<dbReference type="EMBL" id="CP093442">
    <property type="protein sequence ID" value="UOF00746.1"/>
    <property type="molecule type" value="Genomic_DNA"/>
</dbReference>
<keyword evidence="2" id="KW-1185">Reference proteome</keyword>
<protein>
    <recommendedName>
        <fullName evidence="3">Glutathionylspermidine synthase pre-ATP-grasp-like domain-containing protein</fullName>
    </recommendedName>
</protein>